<keyword evidence="6" id="KW-1185">Reference proteome</keyword>
<name>A0A0B5CFC1_NEIEG</name>
<dbReference type="SUPFAM" id="SSF51306">
    <property type="entry name" value="LexA/Signal peptidase"/>
    <property type="match status" value="1"/>
</dbReference>
<sequence>MENTNFIPDCLLADTPPSESLQPEKSTATPPLLFSRELMDELGIDRNHCGIFSVHGEAMKPTLDGRCELLVDFSDNKLADGGIYALQIGSRSLVRRVKLLLRQIILACDNPEYPDMTIEGEDLNRLKVIGRVRGVWRTFP</sequence>
<dbReference type="CDD" id="cd06529">
    <property type="entry name" value="S24_LexA-like"/>
    <property type="match status" value="1"/>
</dbReference>
<dbReference type="InterPro" id="IPR015927">
    <property type="entry name" value="Peptidase_S24_S26A/B/C"/>
</dbReference>
<feature type="domain" description="Peptidase S24/S26A/S26B/S26C" evidence="4">
    <location>
        <begin position="44"/>
        <end position="132"/>
    </location>
</feature>
<dbReference type="AlphaFoldDB" id="A0A0B5CFC1"/>
<dbReference type="InterPro" id="IPR036286">
    <property type="entry name" value="LexA/Signal_pep-like_sf"/>
</dbReference>
<evidence type="ECO:0000256" key="2">
    <source>
        <dbReference type="ARBA" id="ARBA00023125"/>
    </source>
</evidence>
<dbReference type="HOGENOM" id="CLU_1852527_0_0_4"/>
<organism evidence="5 6">
    <name type="scientific">Neisseria elongata subsp. glycolytica ATCC 29315</name>
    <dbReference type="NCBI Taxonomy" id="546263"/>
    <lineage>
        <taxon>Bacteria</taxon>
        <taxon>Pseudomonadati</taxon>
        <taxon>Pseudomonadota</taxon>
        <taxon>Betaproteobacteria</taxon>
        <taxon>Neisseriales</taxon>
        <taxon>Neisseriaceae</taxon>
        <taxon>Neisseria</taxon>
    </lineage>
</organism>
<evidence type="ECO:0000313" key="5">
    <source>
        <dbReference type="EMBL" id="AJE17713.1"/>
    </source>
</evidence>
<dbReference type="Pfam" id="PF00717">
    <property type="entry name" value="Peptidase_S24"/>
    <property type="match status" value="1"/>
</dbReference>
<dbReference type="KEGG" id="nel:NELON_01655"/>
<accession>A0A0B5CFC1</accession>
<keyword evidence="1" id="KW-0805">Transcription regulation</keyword>
<gene>
    <name evidence="5" type="ORF">NELON_01655</name>
</gene>
<evidence type="ECO:0000259" key="4">
    <source>
        <dbReference type="Pfam" id="PF00717"/>
    </source>
</evidence>
<reference evidence="5 6" key="2">
    <citation type="journal article" date="2015" name="PLoS Genet.">
        <title>Common Cell Shape Evolution of Two Nasopharyngeal Pathogens.</title>
        <authorList>
            <person name="Veyrier F.J."/>
            <person name="Biais N."/>
            <person name="Morales P."/>
            <person name="Belkacem N."/>
            <person name="Guilhen C."/>
            <person name="Ranjeva S."/>
            <person name="Sismeiro O."/>
            <person name="Pehau-Arnaudet G."/>
            <person name="Rocha E.P."/>
            <person name="Werts C."/>
            <person name="Taha M.K."/>
            <person name="Boneca I.G."/>
        </authorList>
    </citation>
    <scope>NUCLEOTIDE SEQUENCE [LARGE SCALE GENOMIC DNA]</scope>
    <source>
        <strain evidence="5 6">ATCC 29315</strain>
    </source>
</reference>
<keyword evidence="3" id="KW-0804">Transcription</keyword>
<dbReference type="EMBL" id="CP007726">
    <property type="protein sequence ID" value="AJE17713.1"/>
    <property type="molecule type" value="Genomic_DNA"/>
</dbReference>
<evidence type="ECO:0000256" key="1">
    <source>
        <dbReference type="ARBA" id="ARBA00023015"/>
    </source>
</evidence>
<dbReference type="GO" id="GO:0003677">
    <property type="term" value="F:DNA binding"/>
    <property type="evidence" value="ECO:0007669"/>
    <property type="project" value="UniProtKB-KW"/>
</dbReference>
<dbReference type="Gene3D" id="2.10.109.10">
    <property type="entry name" value="Umud Fragment, subunit A"/>
    <property type="match status" value="1"/>
</dbReference>
<dbReference type="Proteomes" id="UP000031392">
    <property type="component" value="Chromosome"/>
</dbReference>
<evidence type="ECO:0000313" key="6">
    <source>
        <dbReference type="Proteomes" id="UP000031392"/>
    </source>
</evidence>
<protein>
    <recommendedName>
        <fullName evidence="4">Peptidase S24/S26A/S26B/S26C domain-containing protein</fullName>
    </recommendedName>
</protein>
<evidence type="ECO:0000256" key="3">
    <source>
        <dbReference type="ARBA" id="ARBA00023163"/>
    </source>
</evidence>
<dbReference type="InterPro" id="IPR039418">
    <property type="entry name" value="LexA-like"/>
</dbReference>
<keyword evidence="2" id="KW-0238">DNA-binding</keyword>
<dbReference type="PANTHER" id="PTHR40661">
    <property type="match status" value="1"/>
</dbReference>
<reference evidence="6" key="1">
    <citation type="submission" date="2014-05" db="EMBL/GenBank/DDBJ databases">
        <title>Complete Genome sequence of Neisseria elongata subsp. glycolytica.</title>
        <authorList>
            <person name="Veyrier F.J."/>
            <person name="Taha M.-K."/>
        </authorList>
    </citation>
    <scope>NUCLEOTIDE SEQUENCE [LARGE SCALE GENOMIC DNA]</scope>
    <source>
        <strain evidence="6">ATCC 29315</strain>
    </source>
</reference>
<dbReference type="PANTHER" id="PTHR40661:SF3">
    <property type="entry name" value="FELS-1 PROPHAGE TRANSCRIPTIONAL REGULATOR"/>
    <property type="match status" value="1"/>
</dbReference>
<proteinExistence type="predicted"/>
<dbReference type="RefSeq" id="WP_041961258.1">
    <property type="nucleotide sequence ID" value="NZ_CP007726.1"/>
</dbReference>
<dbReference type="PATRIC" id="fig|546263.7.peg.354"/>